<accession>A0ABN3VL07</accession>
<dbReference type="RefSeq" id="WP_344684299.1">
    <property type="nucleotide sequence ID" value="NZ_BAAAUX010000023.1"/>
</dbReference>
<evidence type="ECO:0000313" key="2">
    <source>
        <dbReference type="EMBL" id="GAA2811389.1"/>
    </source>
</evidence>
<comment type="caution">
    <text evidence="2">The sequence shown here is derived from an EMBL/GenBank/DDBJ whole genome shotgun (WGS) entry which is preliminary data.</text>
</comment>
<keyword evidence="3" id="KW-1185">Reference proteome</keyword>
<protein>
    <submittedName>
        <fullName evidence="2">DUF4873 domain-containing protein</fullName>
    </submittedName>
</protein>
<proteinExistence type="predicted"/>
<reference evidence="2 3" key="1">
    <citation type="journal article" date="2019" name="Int. J. Syst. Evol. Microbiol.">
        <title>The Global Catalogue of Microorganisms (GCM) 10K type strain sequencing project: providing services to taxonomists for standard genome sequencing and annotation.</title>
        <authorList>
            <consortium name="The Broad Institute Genomics Platform"/>
            <consortium name="The Broad Institute Genome Sequencing Center for Infectious Disease"/>
            <person name="Wu L."/>
            <person name="Ma J."/>
        </authorList>
    </citation>
    <scope>NUCLEOTIDE SEQUENCE [LARGE SCALE GENOMIC DNA]</scope>
    <source>
        <strain evidence="2 3">JCM 9383</strain>
    </source>
</reference>
<evidence type="ECO:0000259" key="1">
    <source>
        <dbReference type="Pfam" id="PF16170"/>
    </source>
</evidence>
<name>A0ABN3VL07_9PSEU</name>
<feature type="domain" description="DUF4873" evidence="1">
    <location>
        <begin position="8"/>
        <end position="98"/>
    </location>
</feature>
<gene>
    <name evidence="2" type="ORF">GCM10010470_53450</name>
</gene>
<organism evidence="2 3">
    <name type="scientific">Saccharopolyspora taberi</name>
    <dbReference type="NCBI Taxonomy" id="60895"/>
    <lineage>
        <taxon>Bacteria</taxon>
        <taxon>Bacillati</taxon>
        <taxon>Actinomycetota</taxon>
        <taxon>Actinomycetes</taxon>
        <taxon>Pseudonocardiales</taxon>
        <taxon>Pseudonocardiaceae</taxon>
        <taxon>Saccharopolyspora</taxon>
    </lineage>
</organism>
<dbReference type="InterPro" id="IPR032371">
    <property type="entry name" value="DUF4873"/>
</dbReference>
<sequence length="104" mass="11795">MSEHDHDEDDYRGPAVVFDQRREILVEVVLRGHFEPIDGRFHWYGRLNSHDEVTALADGRRAEVVLRTPEGEAVGTLSDPDPWGRYRITGVGRPPFPVETSLTA</sequence>
<dbReference type="EMBL" id="BAAAUX010000023">
    <property type="protein sequence ID" value="GAA2811389.1"/>
    <property type="molecule type" value="Genomic_DNA"/>
</dbReference>
<evidence type="ECO:0000313" key="3">
    <source>
        <dbReference type="Proteomes" id="UP001500979"/>
    </source>
</evidence>
<dbReference type="Proteomes" id="UP001500979">
    <property type="component" value="Unassembled WGS sequence"/>
</dbReference>
<dbReference type="Pfam" id="PF16170">
    <property type="entry name" value="DUF4873"/>
    <property type="match status" value="1"/>
</dbReference>